<dbReference type="RefSeq" id="WP_066410543.1">
    <property type="nucleotide sequence ID" value="NZ_FKBS01000014.1"/>
</dbReference>
<keyword evidence="3 8" id="KW-0560">Oxidoreductase</keyword>
<dbReference type="EMBL" id="FKBS01000014">
    <property type="protein sequence ID" value="SAI20601.1"/>
    <property type="molecule type" value="Genomic_DNA"/>
</dbReference>
<evidence type="ECO:0000256" key="2">
    <source>
        <dbReference type="ARBA" id="ARBA00022964"/>
    </source>
</evidence>
<evidence type="ECO:0000259" key="7">
    <source>
        <dbReference type="PROSITE" id="PS51471"/>
    </source>
</evidence>
<evidence type="ECO:0000256" key="3">
    <source>
        <dbReference type="ARBA" id="ARBA00023002"/>
    </source>
</evidence>
<name>A0A157NHA2_9BORD</name>
<keyword evidence="2" id="KW-0223">Dioxygenase</keyword>
<dbReference type="InterPro" id="IPR027450">
    <property type="entry name" value="AlkB-like"/>
</dbReference>
<gene>
    <name evidence="8" type="primary">alkB</name>
    <name evidence="8" type="ORF">SAMEA1982600_01657</name>
</gene>
<dbReference type="GO" id="GO:0008198">
    <property type="term" value="F:ferrous iron binding"/>
    <property type="evidence" value="ECO:0007669"/>
    <property type="project" value="TreeGrafter"/>
</dbReference>
<feature type="binding site" evidence="6">
    <location>
        <position position="134"/>
    </location>
    <ligand>
        <name>Fe cation</name>
        <dbReference type="ChEBI" id="CHEBI:24875"/>
        <note>catalytic</note>
    </ligand>
</feature>
<dbReference type="EC" id="1.14.11.-" evidence="8"/>
<proteinExistence type="predicted"/>
<feature type="binding site" evidence="5">
    <location>
        <begin position="79"/>
        <end position="81"/>
    </location>
    <ligand>
        <name>substrate</name>
    </ligand>
</feature>
<dbReference type="GO" id="GO:0005737">
    <property type="term" value="C:cytoplasm"/>
    <property type="evidence" value="ECO:0007669"/>
    <property type="project" value="TreeGrafter"/>
</dbReference>
<dbReference type="Gene3D" id="2.60.120.590">
    <property type="entry name" value="Alpha-ketoglutarate-dependent dioxygenase AlkB-like"/>
    <property type="match status" value="1"/>
</dbReference>
<evidence type="ECO:0000313" key="9">
    <source>
        <dbReference type="Proteomes" id="UP000077037"/>
    </source>
</evidence>
<dbReference type="GO" id="GO:0035516">
    <property type="term" value="F:broad specificity oxidative DNA demethylase activity"/>
    <property type="evidence" value="ECO:0007669"/>
    <property type="project" value="TreeGrafter"/>
</dbReference>
<dbReference type="GO" id="GO:0035515">
    <property type="term" value="F:oxidative RNA demethylase activity"/>
    <property type="evidence" value="ECO:0007669"/>
    <property type="project" value="TreeGrafter"/>
</dbReference>
<dbReference type="PROSITE" id="PS51471">
    <property type="entry name" value="FE2OG_OXY"/>
    <property type="match status" value="1"/>
</dbReference>
<comment type="cofactor">
    <cofactor evidence="6">
        <name>Fe(2+)</name>
        <dbReference type="ChEBI" id="CHEBI:29033"/>
    </cofactor>
    <text evidence="6">Binds 1 Fe(2+) ion per subunit.</text>
</comment>
<dbReference type="Pfam" id="PF13532">
    <property type="entry name" value="2OG-FeII_Oxy_2"/>
    <property type="match status" value="1"/>
</dbReference>
<dbReference type="InterPro" id="IPR037151">
    <property type="entry name" value="AlkB-like_sf"/>
</dbReference>
<reference evidence="8 9" key="1">
    <citation type="submission" date="2016-03" db="EMBL/GenBank/DDBJ databases">
        <authorList>
            <consortium name="Pathogen Informatics"/>
        </authorList>
    </citation>
    <scope>NUCLEOTIDE SEQUENCE [LARGE SCALE GENOMIC DNA]</scope>
    <source>
        <strain evidence="8 9">NCTC13364</strain>
    </source>
</reference>
<organism evidence="8 9">
    <name type="scientific">Bordetella ansorpii</name>
    <dbReference type="NCBI Taxonomy" id="288768"/>
    <lineage>
        <taxon>Bacteria</taxon>
        <taxon>Pseudomonadati</taxon>
        <taxon>Pseudomonadota</taxon>
        <taxon>Betaproteobacteria</taxon>
        <taxon>Burkholderiales</taxon>
        <taxon>Alcaligenaceae</taxon>
        <taxon>Bordetella</taxon>
    </lineage>
</organism>
<evidence type="ECO:0000256" key="1">
    <source>
        <dbReference type="ARBA" id="ARBA00022723"/>
    </source>
</evidence>
<evidence type="ECO:0000313" key="8">
    <source>
        <dbReference type="EMBL" id="SAI20601.1"/>
    </source>
</evidence>
<dbReference type="GO" id="GO:0035513">
    <property type="term" value="P:oxidative RNA demethylation"/>
    <property type="evidence" value="ECO:0007669"/>
    <property type="project" value="TreeGrafter"/>
</dbReference>
<feature type="binding site" evidence="6">
    <location>
        <position position="136"/>
    </location>
    <ligand>
        <name>Fe cation</name>
        <dbReference type="ChEBI" id="CHEBI:24875"/>
        <note>catalytic</note>
    </ligand>
</feature>
<feature type="binding site" evidence="6">
    <location>
        <position position="190"/>
    </location>
    <ligand>
        <name>Fe cation</name>
        <dbReference type="ChEBI" id="CHEBI:24875"/>
        <note>catalytic</note>
    </ligand>
</feature>
<accession>A0A157NHA2</accession>
<keyword evidence="1 6" id="KW-0479">Metal-binding</keyword>
<keyword evidence="4 6" id="KW-0408">Iron</keyword>
<dbReference type="PANTHER" id="PTHR16557">
    <property type="entry name" value="ALKYLATED DNA REPAIR PROTEIN ALKB-RELATED"/>
    <property type="match status" value="1"/>
</dbReference>
<dbReference type="AlphaFoldDB" id="A0A157NHA2"/>
<protein>
    <submittedName>
        <fullName evidence="8">Alkylated DNA repair protein</fullName>
        <ecNumber evidence="8">1.14.11.-</ecNumber>
    </submittedName>
</protein>
<dbReference type="PANTHER" id="PTHR16557:SF2">
    <property type="entry name" value="NUCLEIC ACID DIOXYGENASE ALKBH1"/>
    <property type="match status" value="1"/>
</dbReference>
<evidence type="ECO:0000256" key="5">
    <source>
        <dbReference type="PIRSR" id="PIRSR604574-1"/>
    </source>
</evidence>
<feature type="binding site" evidence="5">
    <location>
        <begin position="207"/>
        <end position="213"/>
    </location>
    <ligand>
        <name>2-oxoglutarate</name>
        <dbReference type="ChEBI" id="CHEBI:16810"/>
    </ligand>
</feature>
<dbReference type="Proteomes" id="UP000077037">
    <property type="component" value="Unassembled WGS sequence"/>
</dbReference>
<feature type="binding site" evidence="5">
    <location>
        <position position="138"/>
    </location>
    <ligand>
        <name>substrate</name>
    </ligand>
</feature>
<dbReference type="InterPro" id="IPR004574">
    <property type="entry name" value="Alkb"/>
</dbReference>
<dbReference type="InterPro" id="IPR005123">
    <property type="entry name" value="Oxoglu/Fe-dep_dioxygenase_dom"/>
</dbReference>
<feature type="binding site" evidence="5">
    <location>
        <begin position="123"/>
        <end position="125"/>
    </location>
    <ligand>
        <name>2-oxoglutarate</name>
        <dbReference type="ChEBI" id="CHEBI:16810"/>
    </ligand>
</feature>
<feature type="binding site" evidence="5">
    <location>
        <position position="164"/>
    </location>
    <ligand>
        <name>substrate</name>
    </ligand>
</feature>
<sequence>MLFDDWFDSPQPGHREPLGPQACVLRGHALRDVPRLLPALQDIQRAAPAKQLVTPGGRIMSIAMSNCGTLGWTSSREGYRYTARDPATGEPWPPMPDVFLELARSAAAEAGHPDFAPDACLVNRYAPGTRLSLHQDRDEHDLGHPIVSVSLGIPAVFLFGGFKREDATQKVPLFHGDVVVWGGVDRLRFHGVQPVKEAEHPALGRLRINLTFRRAG</sequence>
<feature type="binding site" evidence="5">
    <location>
        <position position="72"/>
    </location>
    <ligand>
        <name>substrate</name>
    </ligand>
</feature>
<dbReference type="SUPFAM" id="SSF51197">
    <property type="entry name" value="Clavaminate synthase-like"/>
    <property type="match status" value="1"/>
</dbReference>
<feature type="domain" description="Fe2OG dioxygenase" evidence="7">
    <location>
        <begin position="116"/>
        <end position="216"/>
    </location>
</feature>
<dbReference type="OrthoDB" id="9796932at2"/>
<evidence type="ECO:0000256" key="6">
    <source>
        <dbReference type="PIRSR" id="PIRSR604574-2"/>
    </source>
</evidence>
<dbReference type="NCBIfam" id="NF011930">
    <property type="entry name" value="PRK15401.1"/>
    <property type="match status" value="1"/>
</dbReference>
<evidence type="ECO:0000256" key="4">
    <source>
        <dbReference type="ARBA" id="ARBA00023004"/>
    </source>
</evidence>